<evidence type="ECO:0000256" key="3">
    <source>
        <dbReference type="ARBA" id="ARBA00022898"/>
    </source>
</evidence>
<dbReference type="Gene3D" id="3.90.1150.10">
    <property type="entry name" value="Aspartate Aminotransferase, domain 1"/>
    <property type="match status" value="1"/>
</dbReference>
<dbReference type="NCBIfam" id="NF005682">
    <property type="entry name" value="PRK07480.1"/>
    <property type="match status" value="1"/>
</dbReference>
<comment type="similarity">
    <text evidence="2 4">Belongs to the class-III pyridoxal-phosphate-dependent aminotransferase family.</text>
</comment>
<dbReference type="Gene3D" id="3.40.640.10">
    <property type="entry name" value="Type I PLP-dependent aspartate aminotransferase-like (Major domain)"/>
    <property type="match status" value="1"/>
</dbReference>
<dbReference type="SUPFAM" id="SSF53383">
    <property type="entry name" value="PLP-dependent transferases"/>
    <property type="match status" value="1"/>
</dbReference>
<keyword evidence="6" id="KW-1185">Reference proteome</keyword>
<dbReference type="Proteomes" id="UP001429354">
    <property type="component" value="Unassembled WGS sequence"/>
</dbReference>
<name>A0ABX0AA55_9GAMM</name>
<dbReference type="InterPro" id="IPR015422">
    <property type="entry name" value="PyrdxlP-dep_Trfase_small"/>
</dbReference>
<reference evidence="5 6" key="1">
    <citation type="submission" date="2018-07" db="EMBL/GenBank/DDBJ databases">
        <title>Whole genome Sequencing of Pseudoxanthomonas gei KCTC 32298 (T).</title>
        <authorList>
            <person name="Kumar S."/>
            <person name="Bansal K."/>
            <person name="Kaur A."/>
            <person name="Patil P."/>
            <person name="Sharma S."/>
            <person name="Patil P.B."/>
        </authorList>
    </citation>
    <scope>NUCLEOTIDE SEQUENCE [LARGE SCALE GENOMIC DNA]</scope>
    <source>
        <strain evidence="5 6">KCTC 32298</strain>
    </source>
</reference>
<keyword evidence="5" id="KW-0032">Aminotransferase</keyword>
<dbReference type="InterPro" id="IPR015421">
    <property type="entry name" value="PyrdxlP-dep_Trfase_major"/>
</dbReference>
<comment type="cofactor">
    <cofactor evidence="1">
        <name>pyridoxal 5'-phosphate</name>
        <dbReference type="ChEBI" id="CHEBI:597326"/>
    </cofactor>
</comment>
<dbReference type="InterPro" id="IPR005814">
    <property type="entry name" value="Aminotrans_3"/>
</dbReference>
<dbReference type="PANTHER" id="PTHR43094">
    <property type="entry name" value="AMINOTRANSFERASE"/>
    <property type="match status" value="1"/>
</dbReference>
<sequence>MDHLDIRALQQLDAEHHLHPFNDNAALAKKGTRILTRGEGAYVWDAEGHKLLDAFAGLWCVNVGYGRKELGEAASKQMTQLAYYNSFFQCTTEPTIMLAAKLAELTPGDLNHAFFTNSGSEANDTILRLVRHFWAVQDQPQKNIFIGRHNGYHGTTMAGASLGGMAGMHKQGGLPIPDIHHIEPPFWFADGGDLDPDEYGLVAARRLEAKILELGPDRVAAFIGEPIMGAIGVYIPPMTYWPEIERICRKYDVLLVADEVICGFGRTGEWFAADYFGFMPDVMTLAKGITSGYIPLGAAMFNDRVAGVLANQGGELAHGCTYSGHPVCTAVALENIRILQDEKIVETCKNDTAPYLAQRWAELGEHRLVGEARIAGMVGALELVPAKNAPGKSRRAFFDDRGKVGQLCRDRALANGLILRATYDAMLLSPPLIISRAQVDELFEKAWKSLNETAAELGI</sequence>
<evidence type="ECO:0000313" key="6">
    <source>
        <dbReference type="Proteomes" id="UP001429354"/>
    </source>
</evidence>
<evidence type="ECO:0000256" key="1">
    <source>
        <dbReference type="ARBA" id="ARBA00001933"/>
    </source>
</evidence>
<dbReference type="EMBL" id="QOVG01000001">
    <property type="protein sequence ID" value="NDK37788.1"/>
    <property type="molecule type" value="Genomic_DNA"/>
</dbReference>
<gene>
    <name evidence="5" type="ORF">DT603_02915</name>
</gene>
<evidence type="ECO:0000313" key="5">
    <source>
        <dbReference type="EMBL" id="NDK37788.1"/>
    </source>
</evidence>
<organism evidence="5 6">
    <name type="scientific">Pseudoxanthomonas gei</name>
    <dbReference type="NCBI Taxonomy" id="1383030"/>
    <lineage>
        <taxon>Bacteria</taxon>
        <taxon>Pseudomonadati</taxon>
        <taxon>Pseudomonadota</taxon>
        <taxon>Gammaproteobacteria</taxon>
        <taxon>Lysobacterales</taxon>
        <taxon>Lysobacteraceae</taxon>
        <taxon>Pseudoxanthomonas</taxon>
    </lineage>
</organism>
<proteinExistence type="inferred from homology"/>
<evidence type="ECO:0000256" key="4">
    <source>
        <dbReference type="RuleBase" id="RU003560"/>
    </source>
</evidence>
<dbReference type="CDD" id="cd00610">
    <property type="entry name" value="OAT_like"/>
    <property type="match status" value="1"/>
</dbReference>
<protein>
    <submittedName>
        <fullName evidence="5">Aspartate aminotransferase family protein</fullName>
    </submittedName>
</protein>
<keyword evidence="3 4" id="KW-0663">Pyridoxal phosphate</keyword>
<accession>A0ABX0AA55</accession>
<dbReference type="PANTHER" id="PTHR43094:SF1">
    <property type="entry name" value="AMINOTRANSFERASE CLASS-III"/>
    <property type="match status" value="1"/>
</dbReference>
<dbReference type="Pfam" id="PF00202">
    <property type="entry name" value="Aminotran_3"/>
    <property type="match status" value="1"/>
</dbReference>
<dbReference type="InterPro" id="IPR015424">
    <property type="entry name" value="PyrdxlP-dep_Trfase"/>
</dbReference>
<evidence type="ECO:0000256" key="2">
    <source>
        <dbReference type="ARBA" id="ARBA00008954"/>
    </source>
</evidence>
<comment type="caution">
    <text evidence="5">The sequence shown here is derived from an EMBL/GenBank/DDBJ whole genome shotgun (WGS) entry which is preliminary data.</text>
</comment>
<dbReference type="PROSITE" id="PS00600">
    <property type="entry name" value="AA_TRANSFER_CLASS_3"/>
    <property type="match status" value="1"/>
</dbReference>
<dbReference type="InterPro" id="IPR049704">
    <property type="entry name" value="Aminotrans_3_PPA_site"/>
</dbReference>
<dbReference type="RefSeq" id="WP_162348315.1">
    <property type="nucleotide sequence ID" value="NZ_QOVG01000001.1"/>
</dbReference>
<keyword evidence="5" id="KW-0808">Transferase</keyword>
<dbReference type="GO" id="GO:0008483">
    <property type="term" value="F:transaminase activity"/>
    <property type="evidence" value="ECO:0007669"/>
    <property type="project" value="UniProtKB-KW"/>
</dbReference>